<comment type="similarity">
    <text evidence="1">Belongs to the FGGY kinase family.</text>
</comment>
<gene>
    <name evidence="6" type="ORF">J2Z66_005815</name>
</gene>
<dbReference type="GO" id="GO:0004856">
    <property type="term" value="F:D-xylulokinase activity"/>
    <property type="evidence" value="ECO:0007669"/>
    <property type="project" value="UniProtKB-EC"/>
</dbReference>
<name>A0ABS4J2X5_9BACL</name>
<comment type="caution">
    <text evidence="6">The sequence shown here is derived from an EMBL/GenBank/DDBJ whole genome shotgun (WGS) entry which is preliminary data.</text>
</comment>
<dbReference type="InterPro" id="IPR043129">
    <property type="entry name" value="ATPase_NBD"/>
</dbReference>
<keyword evidence="2 6" id="KW-0808">Transferase</keyword>
<evidence type="ECO:0000259" key="5">
    <source>
        <dbReference type="Pfam" id="PF02782"/>
    </source>
</evidence>
<dbReference type="PANTHER" id="PTHR43095">
    <property type="entry name" value="SUGAR KINASE"/>
    <property type="match status" value="1"/>
</dbReference>
<dbReference type="InterPro" id="IPR018485">
    <property type="entry name" value="FGGY_C"/>
</dbReference>
<dbReference type="CDD" id="cd07805">
    <property type="entry name" value="ASKHA_NBD_FGGY_CvXK-like"/>
    <property type="match status" value="1"/>
</dbReference>
<organism evidence="6 7">
    <name type="scientific">Paenibacillus eucommiae</name>
    <dbReference type="NCBI Taxonomy" id="1355755"/>
    <lineage>
        <taxon>Bacteria</taxon>
        <taxon>Bacillati</taxon>
        <taxon>Bacillota</taxon>
        <taxon>Bacilli</taxon>
        <taxon>Bacillales</taxon>
        <taxon>Paenibacillaceae</taxon>
        <taxon>Paenibacillus</taxon>
    </lineage>
</organism>
<evidence type="ECO:0000259" key="4">
    <source>
        <dbReference type="Pfam" id="PF00370"/>
    </source>
</evidence>
<accession>A0ABS4J2X5</accession>
<dbReference type="Pfam" id="PF00370">
    <property type="entry name" value="FGGY_N"/>
    <property type="match status" value="1"/>
</dbReference>
<dbReference type="PANTHER" id="PTHR43095:SF5">
    <property type="entry name" value="XYLULOSE KINASE"/>
    <property type="match status" value="1"/>
</dbReference>
<dbReference type="Pfam" id="PF02782">
    <property type="entry name" value="FGGY_C"/>
    <property type="match status" value="1"/>
</dbReference>
<reference evidence="6 7" key="1">
    <citation type="submission" date="2021-03" db="EMBL/GenBank/DDBJ databases">
        <title>Genomic Encyclopedia of Type Strains, Phase IV (KMG-IV): sequencing the most valuable type-strain genomes for metagenomic binning, comparative biology and taxonomic classification.</title>
        <authorList>
            <person name="Goeker M."/>
        </authorList>
    </citation>
    <scope>NUCLEOTIDE SEQUENCE [LARGE SCALE GENOMIC DNA]</scope>
    <source>
        <strain evidence="6 7">DSM 26048</strain>
    </source>
</reference>
<proteinExistence type="inferred from homology"/>
<dbReference type="EMBL" id="JAGGLB010000023">
    <property type="protein sequence ID" value="MBP1994189.1"/>
    <property type="molecule type" value="Genomic_DNA"/>
</dbReference>
<evidence type="ECO:0000256" key="2">
    <source>
        <dbReference type="ARBA" id="ARBA00022679"/>
    </source>
</evidence>
<feature type="domain" description="Carbohydrate kinase FGGY N-terminal" evidence="4">
    <location>
        <begin position="3"/>
        <end position="246"/>
    </location>
</feature>
<dbReference type="Gene3D" id="3.30.420.40">
    <property type="match status" value="2"/>
</dbReference>
<evidence type="ECO:0000256" key="3">
    <source>
        <dbReference type="ARBA" id="ARBA00022777"/>
    </source>
</evidence>
<dbReference type="InterPro" id="IPR018484">
    <property type="entry name" value="FGGY_N"/>
</dbReference>
<evidence type="ECO:0000256" key="1">
    <source>
        <dbReference type="ARBA" id="ARBA00009156"/>
    </source>
</evidence>
<sequence>MPYIASFDIGTTNAKGVLVTHEAKSILEKSVPITTIQTEHTAEQNPDQWLDAVLKITKEWLSVGIRAKDIAAITFSGQMQDCIPVTAEGEPVRPAILYSDARAGKQAERIKDELGTALIREKTGNHMDGTLTFPKIIWLQEQEPVTYEQTASFLISAKDYVIGKLTGRLVTDPTSAATTGVMNLEKRTWQTDWLERYGIAADKMPEICPADEVVGQVTEQAAKKTGFAPGTPVLCGIGDAGAATIGAGVSQQGEMYAYIGTTGWIAIPTKEVTYAGEGVFHLTHPEPGMHIAIAPLMNAGNAYKWAMSVFGTNTKMSDKFAFQEMEEQMQASDRRTSNLLFLPYLNGERCPVQNPDATACFIGIKATTKREEMCIAVLEGVAMGMKQVMELISDASDYKRITLIGGGSKSKVWNQIIADMLGLEVLVPEESQYLPSMGAAALGFINLGWDSDYQAFSQRLTAAQTFERYIPDPAMSEHYEHKYRRYIKLYPALEPLFETSLDSE</sequence>
<dbReference type="InterPro" id="IPR000577">
    <property type="entry name" value="Carb_kinase_FGGY"/>
</dbReference>
<feature type="domain" description="Carbohydrate kinase FGGY C-terminal" evidence="5">
    <location>
        <begin position="256"/>
        <end position="446"/>
    </location>
</feature>
<dbReference type="SUPFAM" id="SSF53067">
    <property type="entry name" value="Actin-like ATPase domain"/>
    <property type="match status" value="2"/>
</dbReference>
<dbReference type="Proteomes" id="UP001519287">
    <property type="component" value="Unassembled WGS sequence"/>
</dbReference>
<dbReference type="EC" id="2.7.1.17" evidence="6"/>
<dbReference type="PIRSF" id="PIRSF000538">
    <property type="entry name" value="GlpK"/>
    <property type="match status" value="1"/>
</dbReference>
<protein>
    <submittedName>
        <fullName evidence="6">Xylulokinase</fullName>
        <ecNumber evidence="6">2.7.1.17</ecNumber>
    </submittedName>
</protein>
<dbReference type="RefSeq" id="WP_209976035.1">
    <property type="nucleotide sequence ID" value="NZ_JAGGLB010000023.1"/>
</dbReference>
<keyword evidence="7" id="KW-1185">Reference proteome</keyword>
<keyword evidence="3" id="KW-0418">Kinase</keyword>
<evidence type="ECO:0000313" key="6">
    <source>
        <dbReference type="EMBL" id="MBP1994189.1"/>
    </source>
</evidence>
<evidence type="ECO:0000313" key="7">
    <source>
        <dbReference type="Proteomes" id="UP001519287"/>
    </source>
</evidence>
<dbReference type="InterPro" id="IPR050406">
    <property type="entry name" value="FGGY_Carb_Kinase"/>
</dbReference>